<dbReference type="PaxDb" id="121845-A0A1S4EEX1"/>
<dbReference type="GO" id="GO:0004252">
    <property type="term" value="F:serine-type endopeptidase activity"/>
    <property type="evidence" value="ECO:0007669"/>
    <property type="project" value="InterPro"/>
</dbReference>
<sequence>MFLMTRHLVFIVTFAALLHTSRVSGGEIFGVRDDEYPAVVHLEISGDPRHVPGCCPRCSGVLVSLKYVATVATCLWSTQEFQPQPENIEVFAGTSEVSGKVFNGNSLHYGYGACSRSVQRVKALDVIYHKKFHPQFFILRHDVALVVIPRLQATRFVRPIEMSFDMFDQVSVANKDCKIVGFGIQKFPRAGYFSLFAWLQPMTRWERDVTVRNGCMGKPRDWNKRKWHAMIHGSLCSTVYSSETRVCWNDRGAALICNGYLTGLVQAQFEDNGKLDLTLRQCADVDTSDDTIKPTGRQQHGTRQQVIFLNMKYIAELIPEQMVRTKDLQWTCAIKDDANSSTNLTTTGRNMIQDLVVMINNTGNTSPTLSTQPSTKTVAQLPTWPSKPINPLQPALGQIKKTTTTERVAPTLWEMTELTLEQTTAEVRNPNVKNEMERVPVEEVIEDVVEEFANPPEWVKNRNAKKKTMPVLDFEPLRDVEFDELPEFGMDLKTSDQNVEANVDDTTNENNPFNKTLTQVHHLAIVLNTHTQRACSGVFITPQSILTAASCLVRQEENYMPLHSNVYRIITGHSNGLIDFCSDRIRTYPVQNITILNQGPRKPWQMYRKSHILPYTEIYNLAVVTIVGSHLSNESYAPIDYHTWDLLPLQQHLGEKPIALSTTLALGYLDGNSTSSQMEDTTPLPAHDDGIDSSTGSPPDSATMRCTMFGYGHFNFPYTNQRDRIGIKTLDLQITGNCTRPYYDFPFGEEPENLWLDVESPHFLCAINLNPSLGPGA</sequence>
<evidence type="ECO:0000259" key="5">
    <source>
        <dbReference type="PROSITE" id="PS50240"/>
    </source>
</evidence>
<feature type="non-terminal residue" evidence="7">
    <location>
        <position position="777"/>
    </location>
</feature>
<dbReference type="GO" id="GO:0006508">
    <property type="term" value="P:proteolysis"/>
    <property type="evidence" value="ECO:0007669"/>
    <property type="project" value="InterPro"/>
</dbReference>
<dbReference type="Pfam" id="PF00089">
    <property type="entry name" value="Trypsin"/>
    <property type="match status" value="1"/>
</dbReference>
<comment type="similarity">
    <text evidence="2">Belongs to the peptidase S1 family. CLIP subfamily.</text>
</comment>
<keyword evidence="1" id="KW-1015">Disulfide bond</keyword>
<evidence type="ECO:0000256" key="4">
    <source>
        <dbReference type="SAM" id="SignalP"/>
    </source>
</evidence>
<protein>
    <submittedName>
        <fullName evidence="7">Uncharacterized protein LOC103511862</fullName>
    </submittedName>
</protein>
<gene>
    <name evidence="7" type="primary">LOC103511862</name>
</gene>
<dbReference type="InterPro" id="IPR009003">
    <property type="entry name" value="Peptidase_S1_PA"/>
</dbReference>
<proteinExistence type="inferred from homology"/>
<accession>A0A1S4EEX1</accession>
<evidence type="ECO:0000313" key="7">
    <source>
        <dbReference type="RefSeq" id="XP_017300642.2"/>
    </source>
</evidence>
<dbReference type="PANTHER" id="PTHR24256">
    <property type="entry name" value="TRYPTASE-RELATED"/>
    <property type="match status" value="1"/>
</dbReference>
<evidence type="ECO:0000256" key="1">
    <source>
        <dbReference type="ARBA" id="ARBA00023157"/>
    </source>
</evidence>
<dbReference type="KEGG" id="dci:103511862"/>
<reference evidence="7" key="1">
    <citation type="submission" date="2025-08" db="UniProtKB">
        <authorList>
            <consortium name="RefSeq"/>
        </authorList>
    </citation>
    <scope>IDENTIFICATION</scope>
</reference>
<dbReference type="Proteomes" id="UP000079169">
    <property type="component" value="Unplaced"/>
</dbReference>
<name>A0A1S4EEX1_DIACI</name>
<evidence type="ECO:0000313" key="6">
    <source>
        <dbReference type="Proteomes" id="UP000079169"/>
    </source>
</evidence>
<feature type="signal peptide" evidence="4">
    <location>
        <begin position="1"/>
        <end position="25"/>
    </location>
</feature>
<evidence type="ECO:0000256" key="2">
    <source>
        <dbReference type="ARBA" id="ARBA00024195"/>
    </source>
</evidence>
<dbReference type="SMART" id="SM00020">
    <property type="entry name" value="Tryp_SPc"/>
    <property type="match status" value="1"/>
</dbReference>
<dbReference type="Gene3D" id="2.40.10.10">
    <property type="entry name" value="Trypsin-like serine proteases"/>
    <property type="match status" value="2"/>
</dbReference>
<feature type="region of interest" description="Disordered" evidence="3">
    <location>
        <begin position="674"/>
        <end position="698"/>
    </location>
</feature>
<keyword evidence="4" id="KW-0732">Signal</keyword>
<dbReference type="SUPFAM" id="SSF50494">
    <property type="entry name" value="Trypsin-like serine proteases"/>
    <property type="match status" value="2"/>
</dbReference>
<dbReference type="RefSeq" id="XP_017300642.2">
    <property type="nucleotide sequence ID" value="XM_017445153.2"/>
</dbReference>
<evidence type="ECO:0000256" key="3">
    <source>
        <dbReference type="SAM" id="MobiDB-lite"/>
    </source>
</evidence>
<organism evidence="6 7">
    <name type="scientific">Diaphorina citri</name>
    <name type="common">Asian citrus psyllid</name>
    <dbReference type="NCBI Taxonomy" id="121845"/>
    <lineage>
        <taxon>Eukaryota</taxon>
        <taxon>Metazoa</taxon>
        <taxon>Ecdysozoa</taxon>
        <taxon>Arthropoda</taxon>
        <taxon>Hexapoda</taxon>
        <taxon>Insecta</taxon>
        <taxon>Pterygota</taxon>
        <taxon>Neoptera</taxon>
        <taxon>Paraneoptera</taxon>
        <taxon>Hemiptera</taxon>
        <taxon>Sternorrhyncha</taxon>
        <taxon>Psylloidea</taxon>
        <taxon>Psyllidae</taxon>
        <taxon>Diaphorininae</taxon>
        <taxon>Diaphorina</taxon>
    </lineage>
</organism>
<keyword evidence="6" id="KW-1185">Reference proteome</keyword>
<dbReference type="InterPro" id="IPR051487">
    <property type="entry name" value="Ser/Thr_Proteases_Immune/Dev"/>
</dbReference>
<dbReference type="AlphaFoldDB" id="A0A1S4EEX1"/>
<dbReference type="GeneID" id="103511862"/>
<feature type="domain" description="Peptidase S1" evidence="5">
    <location>
        <begin position="23"/>
        <end position="319"/>
    </location>
</feature>
<feature type="chain" id="PRO_5018002060" evidence="4">
    <location>
        <begin position="26"/>
        <end position="777"/>
    </location>
</feature>
<dbReference type="InterPro" id="IPR001254">
    <property type="entry name" value="Trypsin_dom"/>
</dbReference>
<dbReference type="InterPro" id="IPR043504">
    <property type="entry name" value="Peptidase_S1_PA_chymotrypsin"/>
</dbReference>
<dbReference type="PROSITE" id="PS50240">
    <property type="entry name" value="TRYPSIN_DOM"/>
    <property type="match status" value="1"/>
</dbReference>